<keyword evidence="1" id="KW-1133">Transmembrane helix</keyword>
<protein>
    <submittedName>
        <fullName evidence="2">Uncharacterized membrane protein</fullName>
    </submittedName>
</protein>
<keyword evidence="1" id="KW-0812">Transmembrane</keyword>
<dbReference type="RefSeq" id="WP_090268313.1">
    <property type="nucleotide sequence ID" value="NZ_FOEP01000002.1"/>
</dbReference>
<dbReference type="STRING" id="657014.SAMN04488092_102208"/>
<evidence type="ECO:0000313" key="2">
    <source>
        <dbReference type="EMBL" id="SEP78327.1"/>
    </source>
</evidence>
<accession>A0A1H9APD4</accession>
<gene>
    <name evidence="2" type="ORF">SAMN04488092_102208</name>
</gene>
<dbReference type="Pfam" id="PF10011">
    <property type="entry name" value="DUF2254"/>
    <property type="match status" value="1"/>
</dbReference>
<feature type="transmembrane region" description="Helical" evidence="1">
    <location>
        <begin position="104"/>
        <end position="122"/>
    </location>
</feature>
<dbReference type="InterPro" id="IPR018723">
    <property type="entry name" value="DUF2254_membrane"/>
</dbReference>
<reference evidence="2 3" key="1">
    <citation type="submission" date="2016-10" db="EMBL/GenBank/DDBJ databases">
        <authorList>
            <person name="de Groot N.N."/>
        </authorList>
    </citation>
    <scope>NUCLEOTIDE SEQUENCE [LARGE SCALE GENOMIC DNA]</scope>
    <source>
        <strain evidence="2 3">DSM 22007</strain>
    </source>
</reference>
<feature type="transmembrane region" description="Helical" evidence="1">
    <location>
        <begin position="128"/>
        <end position="151"/>
    </location>
</feature>
<evidence type="ECO:0000313" key="3">
    <source>
        <dbReference type="Proteomes" id="UP000198634"/>
    </source>
</evidence>
<keyword evidence="1" id="KW-0472">Membrane</keyword>
<keyword evidence="3" id="KW-1185">Reference proteome</keyword>
<feature type="transmembrane region" description="Helical" evidence="1">
    <location>
        <begin position="57"/>
        <end position="83"/>
    </location>
</feature>
<organism evidence="2 3">
    <name type="scientific">Thalassovita taeanensis</name>
    <dbReference type="NCBI Taxonomy" id="657014"/>
    <lineage>
        <taxon>Bacteria</taxon>
        <taxon>Pseudomonadati</taxon>
        <taxon>Pseudomonadota</taxon>
        <taxon>Alphaproteobacteria</taxon>
        <taxon>Rhodobacterales</taxon>
        <taxon>Roseobacteraceae</taxon>
        <taxon>Thalassovita</taxon>
    </lineage>
</organism>
<dbReference type="Proteomes" id="UP000198634">
    <property type="component" value="Unassembled WGS sequence"/>
</dbReference>
<dbReference type="OrthoDB" id="2955631at2"/>
<proteinExistence type="predicted"/>
<dbReference type="AlphaFoldDB" id="A0A1H9APD4"/>
<name>A0A1H9APD4_9RHOB</name>
<sequence length="417" mass="44514">MFERPVVILRRLSRKLWVRVSAFAVLSLTSALMGTVLEASLSPALTDRFDLEGLMPVLTILASSMLAVSTFSLNVMVSAHLSAAAQATPRVHRLLLDDTTTQNVLSVFIGAFVYALSSIILLKAQAYASSSAVIMLVVTIAVVVLVILALLRWIDHLSDLGSLDATLDLTESHARTALTALRQRPALGGVPLTTDTVLPEYLTPIPAQKSGYLQWIDLAALAACSETPGQQIYANHRPGQSVLQGQPLALAAGAPSPATVDRMAQAFLIGDKRSFEQDAGLGLLTLSEIASRALSSGVNDPGTAIEAIARTERLLWEWAQTPMPASPEIAHPTVFVPELPASTLISAAFAAPARDGAGQIEVVRRLLKALTELQGCADTDLAAAAKDMTKIARAYAENALTLPQERESLDYTHRWPS</sequence>
<dbReference type="EMBL" id="FOEP01000002">
    <property type="protein sequence ID" value="SEP78327.1"/>
    <property type="molecule type" value="Genomic_DNA"/>
</dbReference>
<evidence type="ECO:0000256" key="1">
    <source>
        <dbReference type="SAM" id="Phobius"/>
    </source>
</evidence>
<feature type="transmembrane region" description="Helical" evidence="1">
    <location>
        <begin position="16"/>
        <end position="37"/>
    </location>
</feature>